<feature type="transmembrane region" description="Helical" evidence="2">
    <location>
        <begin position="575"/>
        <end position="600"/>
    </location>
</feature>
<evidence type="ECO:0000256" key="3">
    <source>
        <dbReference type="SAM" id="SignalP"/>
    </source>
</evidence>
<dbReference type="RefSeq" id="WP_408212473.1">
    <property type="nucleotide sequence ID" value="NZ_JAQQBZ010000007.1"/>
</dbReference>
<feature type="transmembrane region" description="Helical" evidence="2">
    <location>
        <begin position="67"/>
        <end position="91"/>
    </location>
</feature>
<evidence type="ECO:0000313" key="5">
    <source>
        <dbReference type="Proteomes" id="UP001629367"/>
    </source>
</evidence>
<feature type="compositionally biased region" description="Basic and acidic residues" evidence="1">
    <location>
        <begin position="820"/>
        <end position="847"/>
    </location>
</feature>
<name>A0ABW9D7J0_9BURK</name>
<sequence>MPRHRSILKPAGFALFIALLALMSGSANATDIFTAPSTDWTIQNILNPLFGQGLTFADSPLGPLVSIFNAAVLFVGGLLATYTIIAGTMATAHEGEMLGKRWSSMWAPIRTAIGAVAILPTLNGFCLAQALMLWLISQGVGLADTIWTKYLENFQQHAVYHSVLLDAKLRTTFESMVLSNVCFESGVSDYAQANAEQKAQLDALEGSSVPNSVGATWFKNVDGTGAGSAGYNYGNTDVSGGPSTSACGSVTLKLTGSPAVTAPTSGNLAAQSLVDMPIVTASIEQAHLAGIQAMQAAANAFSKQIVANGNSVAPSPVVTNAAINAGVQAYSSAVSAVAQTAFNNAVNSNMVQAMAQDGWADAGASYMRLMQAQADVNAAVGNLPMSVDGTTAGTSHFLTLFDTSGRTDNDVALARSALKAADEQNLGKITDGSTDGFSKLINAVSGKSWFGANSFDPQEDPIMTASALGQGMIETAEGMGVVGAGIMMAGAVPVVGQAVVAGAGLFGPFYSGLMFALIGPGAALAYGLPMIPLIMMLGVVIGWICMVIEAMIAAPLAAVMLLNPHQEAIGGLEKALGLTLSVTLRPALSVLGLCASMMVMSKVGPLVNSWFGFAFSSTPGGFLSFIKMFAGAFIYAGLAVFATKHVFSLIHRVPDELLNWIGATHHGDAMGKAATDAHSSTGAAVAAGVGAAVAVTGKGLGGSLNRGGGKGKGKGGDEGGAGDSGPRERGPNIPNDRTPTSNGSGRDAKDVTGSGGSGMLSEARKVASAGNTPAAGASTGNAAPKADAPAAAAASSATPSAEPAAEAKPEATGGMSDSLRAVRDRLVEPQERPDEPDGTPPRETDNT</sequence>
<organism evidence="4 5">
    <name type="scientific">Paraburkholderia dilworthii</name>
    <dbReference type="NCBI Taxonomy" id="948106"/>
    <lineage>
        <taxon>Bacteria</taxon>
        <taxon>Pseudomonadati</taxon>
        <taxon>Pseudomonadota</taxon>
        <taxon>Betaproteobacteria</taxon>
        <taxon>Burkholderiales</taxon>
        <taxon>Burkholderiaceae</taxon>
        <taxon>Paraburkholderia</taxon>
    </lineage>
</organism>
<feature type="transmembrane region" description="Helical" evidence="2">
    <location>
        <begin position="112"/>
        <end position="136"/>
    </location>
</feature>
<feature type="transmembrane region" description="Helical" evidence="2">
    <location>
        <begin position="540"/>
        <end position="563"/>
    </location>
</feature>
<accession>A0ABW9D7J0</accession>
<feature type="compositionally biased region" description="Low complexity" evidence="1">
    <location>
        <begin position="782"/>
        <end position="812"/>
    </location>
</feature>
<keyword evidence="2" id="KW-0812">Transmembrane</keyword>
<feature type="transmembrane region" description="Helical" evidence="2">
    <location>
        <begin position="481"/>
        <end position="506"/>
    </location>
</feature>
<feature type="signal peptide" evidence="3">
    <location>
        <begin position="1"/>
        <end position="29"/>
    </location>
</feature>
<keyword evidence="2" id="KW-0472">Membrane</keyword>
<feature type="compositionally biased region" description="Polar residues" evidence="1">
    <location>
        <begin position="735"/>
        <end position="744"/>
    </location>
</feature>
<feature type="transmembrane region" description="Helical" evidence="2">
    <location>
        <begin position="620"/>
        <end position="642"/>
    </location>
</feature>
<protein>
    <submittedName>
        <fullName evidence="4">DotA/TraY family protein</fullName>
    </submittedName>
</protein>
<comment type="caution">
    <text evidence="4">The sequence shown here is derived from an EMBL/GenBank/DDBJ whole genome shotgun (WGS) entry which is preliminary data.</text>
</comment>
<keyword evidence="3" id="KW-0732">Signal</keyword>
<keyword evidence="2" id="KW-1133">Transmembrane helix</keyword>
<dbReference type="NCBIfam" id="TIGR04346">
    <property type="entry name" value="DotA_TraY"/>
    <property type="match status" value="1"/>
</dbReference>
<keyword evidence="5" id="KW-1185">Reference proteome</keyword>
<dbReference type="Proteomes" id="UP001629367">
    <property type="component" value="Unassembled WGS sequence"/>
</dbReference>
<reference evidence="4 5" key="1">
    <citation type="journal article" date="2024" name="Chem. Sci.">
        <title>Discovery of megapolipeptins by genome mining of a Burkholderiales bacteria collection.</title>
        <authorList>
            <person name="Paulo B.S."/>
            <person name="Recchia M.J.J."/>
            <person name="Lee S."/>
            <person name="Fergusson C.H."/>
            <person name="Romanowski S.B."/>
            <person name="Hernandez A."/>
            <person name="Krull N."/>
            <person name="Liu D.Y."/>
            <person name="Cavanagh H."/>
            <person name="Bos A."/>
            <person name="Gray C.A."/>
            <person name="Murphy B.T."/>
            <person name="Linington R.G."/>
            <person name="Eustaquio A.S."/>
        </authorList>
    </citation>
    <scope>NUCLEOTIDE SEQUENCE [LARGE SCALE GENOMIC DNA]</scope>
    <source>
        <strain evidence="4 5">RL17-335-BIF-A</strain>
    </source>
</reference>
<feature type="region of interest" description="Disordered" evidence="1">
    <location>
        <begin position="702"/>
        <end position="847"/>
    </location>
</feature>
<gene>
    <name evidence="4" type="ORF">PQQ68_13310</name>
</gene>
<evidence type="ECO:0000256" key="1">
    <source>
        <dbReference type="SAM" id="MobiDB-lite"/>
    </source>
</evidence>
<feature type="chain" id="PRO_5046049286" evidence="3">
    <location>
        <begin position="30"/>
        <end position="847"/>
    </location>
</feature>
<dbReference type="EMBL" id="JAQQBZ010000007">
    <property type="protein sequence ID" value="MFM0593999.1"/>
    <property type="molecule type" value="Genomic_DNA"/>
</dbReference>
<evidence type="ECO:0000313" key="4">
    <source>
        <dbReference type="EMBL" id="MFM0593999.1"/>
    </source>
</evidence>
<feature type="transmembrane region" description="Helical" evidence="2">
    <location>
        <begin position="513"/>
        <end position="534"/>
    </location>
</feature>
<dbReference type="InterPro" id="IPR027628">
    <property type="entry name" value="DotA_TraY"/>
</dbReference>
<proteinExistence type="predicted"/>
<evidence type="ECO:0000256" key="2">
    <source>
        <dbReference type="SAM" id="Phobius"/>
    </source>
</evidence>